<protein>
    <submittedName>
        <fullName evidence="1">Uncharacterized protein</fullName>
    </submittedName>
</protein>
<name>A0A4C1TT81_EUMVA</name>
<organism evidence="1 2">
    <name type="scientific">Eumeta variegata</name>
    <name type="common">Bagworm moth</name>
    <name type="synonym">Eumeta japonica</name>
    <dbReference type="NCBI Taxonomy" id="151549"/>
    <lineage>
        <taxon>Eukaryota</taxon>
        <taxon>Metazoa</taxon>
        <taxon>Ecdysozoa</taxon>
        <taxon>Arthropoda</taxon>
        <taxon>Hexapoda</taxon>
        <taxon>Insecta</taxon>
        <taxon>Pterygota</taxon>
        <taxon>Neoptera</taxon>
        <taxon>Endopterygota</taxon>
        <taxon>Lepidoptera</taxon>
        <taxon>Glossata</taxon>
        <taxon>Ditrysia</taxon>
        <taxon>Tineoidea</taxon>
        <taxon>Psychidae</taxon>
        <taxon>Oiketicinae</taxon>
        <taxon>Eumeta</taxon>
    </lineage>
</organism>
<evidence type="ECO:0000313" key="1">
    <source>
        <dbReference type="EMBL" id="GBP17220.1"/>
    </source>
</evidence>
<sequence length="231" mass="26268">MTARAQQRIGTLRPRRPVTYRRYLDCRPAYVRRRAGPSMTVLVRRLSPCMTNKIPRREKAKDHCVVQSRDCHNVFMTHREASTSKPSTLAQYGSKAATAVVLKVAEEREFNIHRTHGLHSAASLFRASRCAWAAQRKTVKTLVGDGLSLTIISERMIGNNEPWEALRTFCGTILSRKEAAERKCKETSSLVEIRRQQTGCRRNAHGFLYLNLCRGRSILRSPPSICGREMT</sequence>
<dbReference type="EMBL" id="BGZK01000085">
    <property type="protein sequence ID" value="GBP17220.1"/>
    <property type="molecule type" value="Genomic_DNA"/>
</dbReference>
<comment type="caution">
    <text evidence="1">The sequence shown here is derived from an EMBL/GenBank/DDBJ whole genome shotgun (WGS) entry which is preliminary data.</text>
</comment>
<dbReference type="OrthoDB" id="7480128at2759"/>
<reference evidence="1 2" key="1">
    <citation type="journal article" date="2019" name="Commun. Biol.">
        <title>The bagworm genome reveals a unique fibroin gene that provides high tensile strength.</title>
        <authorList>
            <person name="Kono N."/>
            <person name="Nakamura H."/>
            <person name="Ohtoshi R."/>
            <person name="Tomita M."/>
            <person name="Numata K."/>
            <person name="Arakawa K."/>
        </authorList>
    </citation>
    <scope>NUCLEOTIDE SEQUENCE [LARGE SCALE GENOMIC DNA]</scope>
</reference>
<proteinExistence type="predicted"/>
<evidence type="ECO:0000313" key="2">
    <source>
        <dbReference type="Proteomes" id="UP000299102"/>
    </source>
</evidence>
<gene>
    <name evidence="1" type="ORF">EVAR_17336_1</name>
</gene>
<accession>A0A4C1TT81</accession>
<keyword evidence="2" id="KW-1185">Reference proteome</keyword>
<dbReference type="AlphaFoldDB" id="A0A4C1TT81"/>
<dbReference type="Proteomes" id="UP000299102">
    <property type="component" value="Unassembled WGS sequence"/>
</dbReference>